<dbReference type="Pfam" id="PF08352">
    <property type="entry name" value="oligo_HPY"/>
    <property type="match status" value="2"/>
</dbReference>
<dbReference type="InterPro" id="IPR017871">
    <property type="entry name" value="ABC_transporter-like_CS"/>
</dbReference>
<keyword evidence="2" id="KW-0813">Transport</keyword>
<dbReference type="Gene3D" id="3.40.50.300">
    <property type="entry name" value="P-loop containing nucleotide triphosphate hydrolases"/>
    <property type="match status" value="2"/>
</dbReference>
<feature type="domain" description="ABC transporter" evidence="5">
    <location>
        <begin position="6"/>
        <end position="250"/>
    </location>
</feature>
<evidence type="ECO:0000259" key="5">
    <source>
        <dbReference type="PROSITE" id="PS50893"/>
    </source>
</evidence>
<comment type="similarity">
    <text evidence="1">Belongs to the ABC transporter superfamily.</text>
</comment>
<sequence>MNAPLVEIHDLSIRFGEHTAVSNVSLSVRAGTCVALVGESGSGKSTIARAVLGLGDQAARTSSTTMLIDGVDASGWTERDWRRVRGRFAGLVLQDALVSLDPLRSVRREVTEAVRAGGASRKEAPEKVLGLLRDVGFPDPEKRSGQFAHQLSGGLRQRALIASALGGSPRLLIADEPTTALDVSVQRQVLDLLARKRDEGLGILLVSHDLAAVADIADHVIVLRGGKVIEQGPPSALLHSPGHPYTRELVQAIPRLHHRPDRTERTAESPAPEVVLHAESIRVQYRTLTALDDVSLTLKRGQTVGVVGQSGSGKSTLLRVLLATQQPQSGQVLLDGQPWSDLPEKARRQRRRRIQVVPQDPLSSFDPRWTVRQILTEALPGKAGRAECAQALEAVAVPVDVLQRRPLELSGGQRQRVAIARALAAEPEVLLCDEAVSALDVLVQAQILALLERIRAERGISMVFVSHDLAVVRQVSDEVIVLKDGHVVESGTADDVYERPQHAYTKSLLASLPPALSEGA</sequence>
<evidence type="ECO:0000256" key="2">
    <source>
        <dbReference type="ARBA" id="ARBA00022448"/>
    </source>
</evidence>
<keyword evidence="3" id="KW-0547">Nucleotide-binding</keyword>
<dbReference type="PROSITE" id="PS00211">
    <property type="entry name" value="ABC_TRANSPORTER_1"/>
    <property type="match status" value="1"/>
</dbReference>
<dbReference type="PANTHER" id="PTHR43776">
    <property type="entry name" value="TRANSPORT ATP-BINDING PROTEIN"/>
    <property type="match status" value="1"/>
</dbReference>
<dbReference type="InterPro" id="IPR003593">
    <property type="entry name" value="AAA+_ATPase"/>
</dbReference>
<evidence type="ECO:0000256" key="1">
    <source>
        <dbReference type="ARBA" id="ARBA00005417"/>
    </source>
</evidence>
<dbReference type="Pfam" id="PF00005">
    <property type="entry name" value="ABC_tran"/>
    <property type="match status" value="2"/>
</dbReference>
<dbReference type="PROSITE" id="PS50893">
    <property type="entry name" value="ABC_TRANSPORTER_2"/>
    <property type="match status" value="2"/>
</dbReference>
<dbReference type="SMART" id="SM00382">
    <property type="entry name" value="AAA"/>
    <property type="match status" value="2"/>
</dbReference>
<dbReference type="SUPFAM" id="SSF52540">
    <property type="entry name" value="P-loop containing nucleoside triphosphate hydrolases"/>
    <property type="match status" value="2"/>
</dbReference>
<dbReference type="GO" id="GO:0005524">
    <property type="term" value="F:ATP binding"/>
    <property type="evidence" value="ECO:0007669"/>
    <property type="project" value="UniProtKB-KW"/>
</dbReference>
<evidence type="ECO:0000256" key="3">
    <source>
        <dbReference type="ARBA" id="ARBA00022741"/>
    </source>
</evidence>
<dbReference type="InterPro" id="IPR050319">
    <property type="entry name" value="ABC_transp_ATP-bind"/>
</dbReference>
<gene>
    <name evidence="6" type="ORF">GCM10022223_32450</name>
</gene>
<evidence type="ECO:0000313" key="6">
    <source>
        <dbReference type="EMBL" id="GAA3613773.1"/>
    </source>
</evidence>
<dbReference type="InterPro" id="IPR013563">
    <property type="entry name" value="Oligopep_ABC_C"/>
</dbReference>
<feature type="domain" description="ABC transporter" evidence="5">
    <location>
        <begin position="276"/>
        <end position="509"/>
    </location>
</feature>
<dbReference type="EMBL" id="BAAAZO010000005">
    <property type="protein sequence ID" value="GAA3613773.1"/>
    <property type="molecule type" value="Genomic_DNA"/>
</dbReference>
<protein>
    <submittedName>
        <fullName evidence="6">ABC transporter ATP-binding protein</fullName>
    </submittedName>
</protein>
<dbReference type="CDD" id="cd03257">
    <property type="entry name" value="ABC_NikE_OppD_transporters"/>
    <property type="match status" value="2"/>
</dbReference>
<reference evidence="7" key="1">
    <citation type="journal article" date="2019" name="Int. J. Syst. Evol. Microbiol.">
        <title>The Global Catalogue of Microorganisms (GCM) 10K type strain sequencing project: providing services to taxonomists for standard genome sequencing and annotation.</title>
        <authorList>
            <consortium name="The Broad Institute Genomics Platform"/>
            <consortium name="The Broad Institute Genome Sequencing Center for Infectious Disease"/>
            <person name="Wu L."/>
            <person name="Ma J."/>
        </authorList>
    </citation>
    <scope>NUCLEOTIDE SEQUENCE [LARGE SCALE GENOMIC DNA]</scope>
    <source>
        <strain evidence="7">JCM 16902</strain>
    </source>
</reference>
<accession>A0ABP6ZLM1</accession>
<dbReference type="PANTHER" id="PTHR43776:SF7">
    <property type="entry name" value="D,D-DIPEPTIDE TRANSPORT ATP-BINDING PROTEIN DDPF-RELATED"/>
    <property type="match status" value="1"/>
</dbReference>
<proteinExistence type="inferred from homology"/>
<name>A0ABP6ZLM1_9ACTN</name>
<keyword evidence="4 6" id="KW-0067">ATP-binding</keyword>
<dbReference type="RefSeq" id="WP_231488609.1">
    <property type="nucleotide sequence ID" value="NZ_BAAAZO010000005.1"/>
</dbReference>
<evidence type="ECO:0000313" key="7">
    <source>
        <dbReference type="Proteomes" id="UP001501074"/>
    </source>
</evidence>
<keyword evidence="7" id="KW-1185">Reference proteome</keyword>
<dbReference type="InterPro" id="IPR027417">
    <property type="entry name" value="P-loop_NTPase"/>
</dbReference>
<organism evidence="6 7">
    <name type="scientific">Kineosporia mesophila</name>
    <dbReference type="NCBI Taxonomy" id="566012"/>
    <lineage>
        <taxon>Bacteria</taxon>
        <taxon>Bacillati</taxon>
        <taxon>Actinomycetota</taxon>
        <taxon>Actinomycetes</taxon>
        <taxon>Kineosporiales</taxon>
        <taxon>Kineosporiaceae</taxon>
        <taxon>Kineosporia</taxon>
    </lineage>
</organism>
<comment type="caution">
    <text evidence="6">The sequence shown here is derived from an EMBL/GenBank/DDBJ whole genome shotgun (WGS) entry which is preliminary data.</text>
</comment>
<dbReference type="Proteomes" id="UP001501074">
    <property type="component" value="Unassembled WGS sequence"/>
</dbReference>
<evidence type="ECO:0000256" key="4">
    <source>
        <dbReference type="ARBA" id="ARBA00022840"/>
    </source>
</evidence>
<dbReference type="InterPro" id="IPR003439">
    <property type="entry name" value="ABC_transporter-like_ATP-bd"/>
</dbReference>